<dbReference type="InterPro" id="IPR029787">
    <property type="entry name" value="Nucleotide_cyclase"/>
</dbReference>
<dbReference type="CDD" id="cd07302">
    <property type="entry name" value="CHD"/>
    <property type="match status" value="1"/>
</dbReference>
<evidence type="ECO:0000313" key="12">
    <source>
        <dbReference type="Proteomes" id="UP000231990"/>
    </source>
</evidence>
<dbReference type="EMBL" id="NPDZ01000004">
    <property type="protein sequence ID" value="PJZ73448.1"/>
    <property type="molecule type" value="Genomic_DNA"/>
</dbReference>
<dbReference type="Gene3D" id="1.10.420.10">
    <property type="entry name" value="Peroxidase, domain 2"/>
    <property type="match status" value="1"/>
</dbReference>
<dbReference type="Gene3D" id="1.10.520.10">
    <property type="match status" value="1"/>
</dbReference>
<dbReference type="RefSeq" id="WP_100714624.1">
    <property type="nucleotide sequence ID" value="NZ_NPDY01000014.1"/>
</dbReference>
<dbReference type="PROSITE" id="PS51085">
    <property type="entry name" value="2FE2S_FER_2"/>
    <property type="match status" value="1"/>
</dbReference>
<dbReference type="PROSITE" id="PS50125">
    <property type="entry name" value="GUANYLATE_CYCLASE_2"/>
    <property type="match status" value="1"/>
</dbReference>
<evidence type="ECO:0000256" key="1">
    <source>
        <dbReference type="ARBA" id="ARBA00022559"/>
    </source>
</evidence>
<feature type="domain" description="2Fe-2S ferredoxin-type" evidence="8">
    <location>
        <begin position="1"/>
        <end position="98"/>
    </location>
</feature>
<dbReference type="Gene3D" id="3.10.20.30">
    <property type="match status" value="1"/>
</dbReference>
<dbReference type="GO" id="GO:0004016">
    <property type="term" value="F:adenylate cyclase activity"/>
    <property type="evidence" value="ECO:0007669"/>
    <property type="project" value="UniProtKB-ARBA"/>
</dbReference>
<organism evidence="10 12">
    <name type="scientific">Leptospira perolatii</name>
    <dbReference type="NCBI Taxonomy" id="2023191"/>
    <lineage>
        <taxon>Bacteria</taxon>
        <taxon>Pseudomonadati</taxon>
        <taxon>Spirochaetota</taxon>
        <taxon>Spirochaetia</taxon>
        <taxon>Leptospirales</taxon>
        <taxon>Leptospiraceae</taxon>
        <taxon>Leptospira</taxon>
    </lineage>
</organism>
<dbReference type="CDD" id="cd00314">
    <property type="entry name" value="plant_peroxidase_like"/>
    <property type="match status" value="1"/>
</dbReference>
<dbReference type="PANTHER" id="PTHR31356">
    <property type="entry name" value="THYLAKOID LUMENAL 29 KDA PROTEIN, CHLOROPLASTIC-RELATED"/>
    <property type="match status" value="1"/>
</dbReference>
<gene>
    <name evidence="9" type="ORF">CH360_13725</name>
    <name evidence="10" type="ORF">CH373_07990</name>
</gene>
<dbReference type="GO" id="GO:0046872">
    <property type="term" value="F:metal ion binding"/>
    <property type="evidence" value="ECO:0007669"/>
    <property type="project" value="UniProtKB-KW"/>
</dbReference>
<dbReference type="Gene3D" id="3.30.70.1230">
    <property type="entry name" value="Nucleotide cyclase"/>
    <property type="match status" value="1"/>
</dbReference>
<dbReference type="Proteomes" id="UP000231990">
    <property type="component" value="Unassembled WGS sequence"/>
</dbReference>
<evidence type="ECO:0000313" key="9">
    <source>
        <dbReference type="EMBL" id="PJZ68934.1"/>
    </source>
</evidence>
<proteinExistence type="predicted"/>
<dbReference type="SUPFAM" id="SSF54292">
    <property type="entry name" value="2Fe-2S ferredoxin-like"/>
    <property type="match status" value="1"/>
</dbReference>
<evidence type="ECO:0000313" key="10">
    <source>
        <dbReference type="EMBL" id="PJZ73448.1"/>
    </source>
</evidence>
<comment type="caution">
    <text evidence="10">The sequence shown here is derived from an EMBL/GenBank/DDBJ whole genome shotgun (WGS) entry which is preliminary data.</text>
</comment>
<dbReference type="InterPro" id="IPR012675">
    <property type="entry name" value="Beta-grasp_dom_sf"/>
</dbReference>
<dbReference type="AlphaFoldDB" id="A0A2M9ZN02"/>
<dbReference type="PRINTS" id="PR00458">
    <property type="entry name" value="PEROXIDASE"/>
</dbReference>
<dbReference type="GO" id="GO:0051536">
    <property type="term" value="F:iron-sulfur cluster binding"/>
    <property type="evidence" value="ECO:0007669"/>
    <property type="project" value="InterPro"/>
</dbReference>
<dbReference type="GO" id="GO:0009190">
    <property type="term" value="P:cyclic nucleotide biosynthetic process"/>
    <property type="evidence" value="ECO:0007669"/>
    <property type="project" value="InterPro"/>
</dbReference>
<keyword evidence="11" id="KW-1185">Reference proteome</keyword>
<dbReference type="Proteomes" id="UP000231962">
    <property type="component" value="Unassembled WGS sequence"/>
</dbReference>
<evidence type="ECO:0000259" key="7">
    <source>
        <dbReference type="PROSITE" id="PS50873"/>
    </source>
</evidence>
<keyword evidence="1" id="KW-0575">Peroxidase</keyword>
<dbReference type="Pfam" id="PF00141">
    <property type="entry name" value="peroxidase"/>
    <property type="match status" value="1"/>
</dbReference>
<dbReference type="PROSITE" id="PS00435">
    <property type="entry name" value="PEROXIDASE_1"/>
    <property type="match status" value="1"/>
</dbReference>
<keyword evidence="5" id="KW-0408">Iron</keyword>
<feature type="domain" description="Guanylate cyclase" evidence="6">
    <location>
        <begin position="120"/>
        <end position="253"/>
    </location>
</feature>
<dbReference type="GO" id="GO:0004601">
    <property type="term" value="F:peroxidase activity"/>
    <property type="evidence" value="ECO:0007669"/>
    <property type="project" value="UniProtKB-KW"/>
</dbReference>
<feature type="domain" description="Plant heme peroxidase family profile" evidence="7">
    <location>
        <begin position="349"/>
        <end position="536"/>
    </location>
</feature>
<dbReference type="SUPFAM" id="SSF55073">
    <property type="entry name" value="Nucleotide cyclase"/>
    <property type="match status" value="1"/>
</dbReference>
<evidence type="ECO:0000259" key="8">
    <source>
        <dbReference type="PROSITE" id="PS51085"/>
    </source>
</evidence>
<sequence length="542" mass="60786">MIHITFENDLELNLSPDLPPKSLLQISLEHNIPHVHACGGNARCSTCRVLVLEGLSHLSPRNEQESLLAKRKGFPEEVRLACQSKVLGDVNVRRLVIDDSDLALAGTFSQEISGNEKSVAILFSDIRRFTSFSESHLPYDVIHILNRYFFQMGEKVLKYEGAIDKYIGDGLMAIFGLQDDDSLKANLAAIQCGLEMQEELRSVNHYLKKHFHTDFEIGIGINYGNAILGQLGHPLKMSFTAIGDSVNSASRIESTTKKAGSSLLVSQTVFDIAKNCIRKGRTFETKLKGKQGNHRLYEILGLADGVLPENMEFARFKIWDLIDLQETGTWLQLGAHAASIFSPENEWLGLDASIRFPSIANEERNKRLKPKLEKLVELWEKCFSGKKAEASSPSSLSDLIAYSACIAVEKAGGPKIPISFGRKDSQVENRRMILPNDTTNLEEILDYYSKLGFDLRETVALLGSHTLGWHKNGSFTETPYIFNNDYYKDLLKDGGKKMLDADRALLSSEDSRRIVLEYALNEQKFLNDFKAVFAKFLQGQKE</sequence>
<keyword evidence="2" id="KW-0349">Heme</keyword>
<dbReference type="SMART" id="SM00044">
    <property type="entry name" value="CYCc"/>
    <property type="match status" value="1"/>
</dbReference>
<accession>A0A2M9ZN02</accession>
<dbReference type="InterPro" id="IPR036010">
    <property type="entry name" value="2Fe-2S_ferredoxin-like_sf"/>
</dbReference>
<dbReference type="PROSITE" id="PS50873">
    <property type="entry name" value="PEROXIDASE_4"/>
    <property type="match status" value="1"/>
</dbReference>
<dbReference type="OrthoDB" id="9810588at2"/>
<dbReference type="GO" id="GO:0042744">
    <property type="term" value="P:hydrogen peroxide catabolic process"/>
    <property type="evidence" value="ECO:0007669"/>
    <property type="project" value="TreeGrafter"/>
</dbReference>
<dbReference type="InterPro" id="IPR001054">
    <property type="entry name" value="A/G_cyclase"/>
</dbReference>
<evidence type="ECO:0000256" key="3">
    <source>
        <dbReference type="ARBA" id="ARBA00022723"/>
    </source>
</evidence>
<protein>
    <submittedName>
        <fullName evidence="10">Guanylate cyclase</fullName>
    </submittedName>
</protein>
<dbReference type="InterPro" id="IPR001041">
    <property type="entry name" value="2Fe-2S_ferredoxin-type"/>
</dbReference>
<dbReference type="GO" id="GO:0020037">
    <property type="term" value="F:heme binding"/>
    <property type="evidence" value="ECO:0007669"/>
    <property type="project" value="InterPro"/>
</dbReference>
<dbReference type="PANTHER" id="PTHR31356:SF36">
    <property type="entry name" value="L-ASCORBATE PEROXIDASE 3"/>
    <property type="match status" value="1"/>
</dbReference>
<evidence type="ECO:0000259" key="6">
    <source>
        <dbReference type="PROSITE" id="PS50125"/>
    </source>
</evidence>
<dbReference type="InterPro" id="IPR010255">
    <property type="entry name" value="Haem_peroxidase_sf"/>
</dbReference>
<dbReference type="InterPro" id="IPR002016">
    <property type="entry name" value="Haem_peroxidase"/>
</dbReference>
<dbReference type="Pfam" id="PF00111">
    <property type="entry name" value="Fer2"/>
    <property type="match status" value="1"/>
</dbReference>
<dbReference type="GO" id="GO:0000302">
    <property type="term" value="P:response to reactive oxygen species"/>
    <property type="evidence" value="ECO:0007669"/>
    <property type="project" value="TreeGrafter"/>
</dbReference>
<dbReference type="CDD" id="cd00207">
    <property type="entry name" value="fer2"/>
    <property type="match status" value="1"/>
</dbReference>
<dbReference type="GO" id="GO:0035556">
    <property type="term" value="P:intracellular signal transduction"/>
    <property type="evidence" value="ECO:0007669"/>
    <property type="project" value="InterPro"/>
</dbReference>
<keyword evidence="3" id="KW-0479">Metal-binding</keyword>
<evidence type="ECO:0000256" key="2">
    <source>
        <dbReference type="ARBA" id="ARBA00022617"/>
    </source>
</evidence>
<name>A0A2M9ZN02_9LEPT</name>
<dbReference type="InterPro" id="IPR044831">
    <property type="entry name" value="Ccp1-like"/>
</dbReference>
<dbReference type="InterPro" id="IPR019793">
    <property type="entry name" value="Peroxidases_heam-ligand_BS"/>
</dbReference>
<evidence type="ECO:0000256" key="5">
    <source>
        <dbReference type="ARBA" id="ARBA00023004"/>
    </source>
</evidence>
<dbReference type="EMBL" id="NPDY01000014">
    <property type="protein sequence ID" value="PJZ68934.1"/>
    <property type="molecule type" value="Genomic_DNA"/>
</dbReference>
<reference evidence="11 12" key="1">
    <citation type="submission" date="2017-07" db="EMBL/GenBank/DDBJ databases">
        <title>Leptospira spp. isolated from tropical soils.</title>
        <authorList>
            <person name="Thibeaux R."/>
            <person name="Iraola G."/>
            <person name="Ferres I."/>
            <person name="Bierque E."/>
            <person name="Girault D."/>
            <person name="Soupe-Gilbert M.-E."/>
            <person name="Picardeau M."/>
            <person name="Goarant C."/>
        </authorList>
    </citation>
    <scope>NUCLEOTIDE SEQUENCE [LARGE SCALE GENOMIC DNA]</scope>
    <source>
        <strain evidence="10 12">FH1-B-B1</strain>
        <strain evidence="9 11">FH1-B-C1</strain>
    </source>
</reference>
<evidence type="ECO:0000256" key="4">
    <source>
        <dbReference type="ARBA" id="ARBA00023002"/>
    </source>
</evidence>
<dbReference type="SUPFAM" id="SSF48113">
    <property type="entry name" value="Heme-dependent peroxidases"/>
    <property type="match status" value="1"/>
</dbReference>
<dbReference type="Pfam" id="PF00211">
    <property type="entry name" value="Guanylate_cyc"/>
    <property type="match status" value="1"/>
</dbReference>
<keyword evidence="4" id="KW-0560">Oxidoreductase</keyword>
<evidence type="ECO:0000313" key="11">
    <source>
        <dbReference type="Proteomes" id="UP000231962"/>
    </source>
</evidence>
<dbReference type="GO" id="GO:0034599">
    <property type="term" value="P:cellular response to oxidative stress"/>
    <property type="evidence" value="ECO:0007669"/>
    <property type="project" value="InterPro"/>
</dbReference>